<feature type="transmembrane region" description="Helical" evidence="1">
    <location>
        <begin position="267"/>
        <end position="287"/>
    </location>
</feature>
<dbReference type="EMBL" id="JAUJEB010000001">
    <property type="protein sequence ID" value="MDN5210415.1"/>
    <property type="molecule type" value="Genomic_DNA"/>
</dbReference>
<feature type="transmembrane region" description="Helical" evidence="1">
    <location>
        <begin position="151"/>
        <end position="171"/>
    </location>
</feature>
<keyword evidence="3" id="KW-1185">Reference proteome</keyword>
<proteinExistence type="predicted"/>
<evidence type="ECO:0000256" key="1">
    <source>
        <dbReference type="SAM" id="Phobius"/>
    </source>
</evidence>
<feature type="transmembrane region" description="Helical" evidence="1">
    <location>
        <begin position="231"/>
        <end position="255"/>
    </location>
</feature>
<keyword evidence="1" id="KW-1133">Transmembrane helix</keyword>
<accession>A0ABT8KY54</accession>
<name>A0ABT8KY54_9BACT</name>
<dbReference type="Pfam" id="PF12040">
    <property type="entry name" value="DUF3526"/>
    <property type="match status" value="1"/>
</dbReference>
<keyword evidence="1" id="KW-0812">Transmembrane</keyword>
<protein>
    <submittedName>
        <fullName evidence="2">DUF3526 domain-containing protein</fullName>
    </submittedName>
</protein>
<keyword evidence="1" id="KW-0472">Membrane</keyword>
<evidence type="ECO:0000313" key="3">
    <source>
        <dbReference type="Proteomes" id="UP001172083"/>
    </source>
</evidence>
<sequence length="435" mass="50225">MKTLFHILSFEWKTLWRSSTLKILLLVVIGAGIYGIFFGKFEIDKQQQRIAQVQQYERQQFDSLLVWVKLDTTFEANKEKYQKAVSPTGVGWNKHFTYYLTHDAPPAAGLCLGQRDLFPVYYGFNVTDLARQVNVGELANPMKLLTGNFDLSYVIVFLFPLLVVALFYNLYAGEREGGTLSLLQSQPASLRMILFSKGLLRLLIVWLLATVLFVLGFVLQGVSIGGNIALFFQWLLIIYGYCLLWTLLMGIVVWLRQSAALSAMMGLGVWLVFTLITPALLNLFVLAKEPLPNRAEMIHTVRNLNDQNWEKPRSFVLDKFYPENPQYNPVDTTDFSKWYYASFTLLDKEANALKAQFEEQVKKRNALLKKWEWLAPAALVHERLSQLSDTDRESHLEFVKEVHAYHQELKDLYYARIFKGEQFSSDDLQTLKERL</sequence>
<organism evidence="2 3">
    <name type="scientific">Agaribacillus aureus</name>
    <dbReference type="NCBI Taxonomy" id="3051825"/>
    <lineage>
        <taxon>Bacteria</taxon>
        <taxon>Pseudomonadati</taxon>
        <taxon>Bacteroidota</taxon>
        <taxon>Cytophagia</taxon>
        <taxon>Cytophagales</taxon>
        <taxon>Splendidivirgaceae</taxon>
        <taxon>Agaribacillus</taxon>
    </lineage>
</organism>
<dbReference type="PANTHER" id="PTHR43471">
    <property type="entry name" value="ABC TRANSPORTER PERMEASE"/>
    <property type="match status" value="1"/>
</dbReference>
<dbReference type="InterPro" id="IPR021913">
    <property type="entry name" value="DUF3526"/>
</dbReference>
<dbReference type="Proteomes" id="UP001172083">
    <property type="component" value="Unassembled WGS sequence"/>
</dbReference>
<comment type="caution">
    <text evidence="2">The sequence shown here is derived from an EMBL/GenBank/DDBJ whole genome shotgun (WGS) entry which is preliminary data.</text>
</comment>
<dbReference type="PANTHER" id="PTHR43471:SF14">
    <property type="entry name" value="ABC-2 TYPE TRANSPORT SYSTEM PERMEASE PROTEIN"/>
    <property type="match status" value="1"/>
</dbReference>
<feature type="transmembrane region" description="Helical" evidence="1">
    <location>
        <begin position="199"/>
        <end position="219"/>
    </location>
</feature>
<feature type="transmembrane region" description="Helical" evidence="1">
    <location>
        <begin position="20"/>
        <end position="39"/>
    </location>
</feature>
<evidence type="ECO:0000313" key="2">
    <source>
        <dbReference type="EMBL" id="MDN5210415.1"/>
    </source>
</evidence>
<gene>
    <name evidence="2" type="ORF">QQ020_00100</name>
</gene>
<reference evidence="2" key="1">
    <citation type="submission" date="2023-06" db="EMBL/GenBank/DDBJ databases">
        <title>Genomic of Agaribacillus aureum.</title>
        <authorList>
            <person name="Wang G."/>
        </authorList>
    </citation>
    <scope>NUCLEOTIDE SEQUENCE</scope>
    <source>
        <strain evidence="2">BMA12</strain>
    </source>
</reference>
<dbReference type="RefSeq" id="WP_346755759.1">
    <property type="nucleotide sequence ID" value="NZ_JAUJEB010000001.1"/>
</dbReference>